<dbReference type="OrthoDB" id="767769at2"/>
<dbReference type="RefSeq" id="WP_133583233.1">
    <property type="nucleotide sequence ID" value="NZ_SNYV01000011.1"/>
</dbReference>
<evidence type="ECO:0000313" key="3">
    <source>
        <dbReference type="Proteomes" id="UP000295292"/>
    </source>
</evidence>
<proteinExistence type="predicted"/>
<accession>A0A4R6WGZ2</accession>
<evidence type="ECO:0000313" key="2">
    <source>
        <dbReference type="EMBL" id="TDQ79440.1"/>
    </source>
</evidence>
<evidence type="ECO:0000256" key="1">
    <source>
        <dbReference type="SAM" id="Phobius"/>
    </source>
</evidence>
<keyword evidence="1" id="KW-0472">Membrane</keyword>
<name>A0A4R6WGZ2_9SPHI</name>
<dbReference type="Proteomes" id="UP000295292">
    <property type="component" value="Unassembled WGS sequence"/>
</dbReference>
<dbReference type="AlphaFoldDB" id="A0A4R6WGZ2"/>
<feature type="transmembrane region" description="Helical" evidence="1">
    <location>
        <begin position="12"/>
        <end position="31"/>
    </location>
</feature>
<comment type="caution">
    <text evidence="2">The sequence shown here is derived from an EMBL/GenBank/DDBJ whole genome shotgun (WGS) entry which is preliminary data.</text>
</comment>
<dbReference type="EMBL" id="SNYV01000011">
    <property type="protein sequence ID" value="TDQ79440.1"/>
    <property type="molecule type" value="Genomic_DNA"/>
</dbReference>
<evidence type="ECO:0008006" key="4">
    <source>
        <dbReference type="Google" id="ProtNLM"/>
    </source>
</evidence>
<protein>
    <recommendedName>
        <fullName evidence="4">PH (Pleckstrin Homology) domain-containing protein</fullName>
    </recommendedName>
</protein>
<organism evidence="2 3">
    <name type="scientific">Sphingobacterium yanglingense</name>
    <dbReference type="NCBI Taxonomy" id="1437280"/>
    <lineage>
        <taxon>Bacteria</taxon>
        <taxon>Pseudomonadati</taxon>
        <taxon>Bacteroidota</taxon>
        <taxon>Sphingobacteriia</taxon>
        <taxon>Sphingobacteriales</taxon>
        <taxon>Sphingobacteriaceae</taxon>
        <taxon>Sphingobacterium</taxon>
    </lineage>
</organism>
<keyword evidence="1" id="KW-0812">Transmembrane</keyword>
<keyword evidence="1" id="KW-1133">Transmembrane helix</keyword>
<reference evidence="2 3" key="1">
    <citation type="submission" date="2019-03" db="EMBL/GenBank/DDBJ databases">
        <title>Genomic Encyclopedia of Archaeal and Bacterial Type Strains, Phase II (KMG-II): from individual species to whole genera.</title>
        <authorList>
            <person name="Goeker M."/>
        </authorList>
    </citation>
    <scope>NUCLEOTIDE SEQUENCE [LARGE SCALE GENOMIC DNA]</scope>
    <source>
        <strain evidence="2 3">DSM 28353</strain>
    </source>
</reference>
<keyword evidence="3" id="KW-1185">Reference proteome</keyword>
<sequence length="153" mass="17573">MEQKICFTKTILIFYLLLTPFIMIASIQNLINVICGTGSVVGVGAFALFGFILLPVLIISSYRGNLCRIQVDRITIGKTVYPFADYHFDIQEYYLPAKDRPIFSPFKKKYKKIVITKKDNQVLVYESDLDVFKKDLETLERALPKIKLSDITH</sequence>
<feature type="transmembrane region" description="Helical" evidence="1">
    <location>
        <begin position="37"/>
        <end position="59"/>
    </location>
</feature>
<gene>
    <name evidence="2" type="ORF">CLV99_0877</name>
</gene>